<dbReference type="AlphaFoldDB" id="A0A1B6GBU6"/>
<dbReference type="InterPro" id="IPR009003">
    <property type="entry name" value="Peptidase_S1_PA"/>
</dbReference>
<keyword evidence="8" id="KW-1133">Transmembrane helix</keyword>
<feature type="non-terminal residue" evidence="10">
    <location>
        <position position="1"/>
    </location>
</feature>
<dbReference type="PANTHER" id="PTHR24252">
    <property type="entry name" value="ACROSIN-RELATED"/>
    <property type="match status" value="1"/>
</dbReference>
<dbReference type="EMBL" id="GECZ01009869">
    <property type="protein sequence ID" value="JAS59900.1"/>
    <property type="molecule type" value="Transcribed_RNA"/>
</dbReference>
<dbReference type="GO" id="GO:0005576">
    <property type="term" value="C:extracellular region"/>
    <property type="evidence" value="ECO:0007669"/>
    <property type="project" value="UniProtKB-SubCell"/>
</dbReference>
<keyword evidence="6" id="KW-1015">Disulfide bond</keyword>
<reference evidence="10" key="1">
    <citation type="submission" date="2015-11" db="EMBL/GenBank/DDBJ databases">
        <title>De novo transcriptome assembly of four potential Pierce s Disease insect vectors from Arizona vineyards.</title>
        <authorList>
            <person name="Tassone E.E."/>
        </authorList>
    </citation>
    <scope>NUCLEOTIDE SEQUENCE</scope>
</reference>
<dbReference type="SUPFAM" id="SSF50494">
    <property type="entry name" value="Trypsin-like serine proteases"/>
    <property type="match status" value="1"/>
</dbReference>
<keyword evidence="8" id="KW-0472">Membrane</keyword>
<dbReference type="InterPro" id="IPR001314">
    <property type="entry name" value="Peptidase_S1A"/>
</dbReference>
<dbReference type="InterPro" id="IPR033116">
    <property type="entry name" value="TRYPSIN_SER"/>
</dbReference>
<name>A0A1B6GBU6_9HEMI</name>
<dbReference type="CDD" id="cd00190">
    <property type="entry name" value="Tryp_SPc"/>
    <property type="match status" value="1"/>
</dbReference>
<dbReference type="FunFam" id="2.40.10.10:FF:000015">
    <property type="entry name" value="Atrial natriuretic peptide-converting enzyme"/>
    <property type="match status" value="1"/>
</dbReference>
<dbReference type="GO" id="GO:0004252">
    <property type="term" value="F:serine-type endopeptidase activity"/>
    <property type="evidence" value="ECO:0007669"/>
    <property type="project" value="InterPro"/>
</dbReference>
<dbReference type="PROSITE" id="PS00135">
    <property type="entry name" value="TRYPSIN_SER"/>
    <property type="match status" value="1"/>
</dbReference>
<dbReference type="SMART" id="SM00020">
    <property type="entry name" value="Tryp_SPc"/>
    <property type="match status" value="1"/>
</dbReference>
<keyword evidence="3 7" id="KW-0645">Protease</keyword>
<keyword evidence="2" id="KW-0964">Secreted</keyword>
<keyword evidence="5 7" id="KW-0720">Serine protease</keyword>
<evidence type="ECO:0000256" key="5">
    <source>
        <dbReference type="ARBA" id="ARBA00022825"/>
    </source>
</evidence>
<evidence type="ECO:0000256" key="7">
    <source>
        <dbReference type="RuleBase" id="RU363034"/>
    </source>
</evidence>
<evidence type="ECO:0000313" key="10">
    <source>
        <dbReference type="EMBL" id="JAS59900.1"/>
    </source>
</evidence>
<evidence type="ECO:0000256" key="6">
    <source>
        <dbReference type="ARBA" id="ARBA00023157"/>
    </source>
</evidence>
<dbReference type="PANTHER" id="PTHR24252:SF7">
    <property type="entry name" value="HYALIN"/>
    <property type="match status" value="1"/>
</dbReference>
<protein>
    <recommendedName>
        <fullName evidence="9">Peptidase S1 domain-containing protein</fullName>
    </recommendedName>
</protein>
<dbReference type="PRINTS" id="PR00722">
    <property type="entry name" value="CHYMOTRYPSIN"/>
</dbReference>
<proteinExistence type="predicted"/>
<comment type="subcellular location">
    <subcellularLocation>
        <location evidence="1">Secreted</location>
    </subcellularLocation>
</comment>
<sequence length="402" mass="45062">CLYAESNHFPPTNNMTSLVVNCVILCAFFVGYATLTQNLDLYEGDVCKDVKGTKWTCKHIRQCNKAIQLLQSGVRPQICSFQLNDPVVCCEPDHDPELQLSITTSTTRQPQVPGLRARQKCREYADSVFIQLAGFGLDTKEERIDTCNQLESLIVGGQNARPREYPHMAQIGYGEENKIAWRCGGSLISRNYVVSAAHCTTVYRQSASWVRLGEYNIKLTTDESTGDARPVVHKILRRINHPDYRPPLAENDIALYQLETDVEFNEYIRPICLQTETSIHRPYAIVTGWGNTEYGGRASDVLQKVNLTLISEEQCSDFYKPNRDTLPSGVRPDSMLCAGDTFSLRDSCQGDSGGPLQVSHPQLYCTYSLIGVTSFGLACGVKPGVYTRVSHFVPWIENIVWQ</sequence>
<feature type="domain" description="Peptidase S1" evidence="9">
    <location>
        <begin position="154"/>
        <end position="401"/>
    </location>
</feature>
<evidence type="ECO:0000259" key="9">
    <source>
        <dbReference type="PROSITE" id="PS50240"/>
    </source>
</evidence>
<evidence type="ECO:0000256" key="8">
    <source>
        <dbReference type="SAM" id="Phobius"/>
    </source>
</evidence>
<feature type="transmembrane region" description="Helical" evidence="8">
    <location>
        <begin position="15"/>
        <end position="35"/>
    </location>
</feature>
<evidence type="ECO:0000256" key="2">
    <source>
        <dbReference type="ARBA" id="ARBA00022525"/>
    </source>
</evidence>
<dbReference type="Pfam" id="PF00089">
    <property type="entry name" value="Trypsin"/>
    <property type="match status" value="1"/>
</dbReference>
<evidence type="ECO:0000256" key="4">
    <source>
        <dbReference type="ARBA" id="ARBA00022801"/>
    </source>
</evidence>
<accession>A0A1B6GBU6</accession>
<keyword evidence="4 7" id="KW-0378">Hydrolase</keyword>
<dbReference type="InterPro" id="IPR001254">
    <property type="entry name" value="Trypsin_dom"/>
</dbReference>
<organism evidence="10">
    <name type="scientific">Cuerna arida</name>
    <dbReference type="NCBI Taxonomy" id="1464854"/>
    <lineage>
        <taxon>Eukaryota</taxon>
        <taxon>Metazoa</taxon>
        <taxon>Ecdysozoa</taxon>
        <taxon>Arthropoda</taxon>
        <taxon>Hexapoda</taxon>
        <taxon>Insecta</taxon>
        <taxon>Pterygota</taxon>
        <taxon>Neoptera</taxon>
        <taxon>Paraneoptera</taxon>
        <taxon>Hemiptera</taxon>
        <taxon>Auchenorrhyncha</taxon>
        <taxon>Membracoidea</taxon>
        <taxon>Cicadellidae</taxon>
        <taxon>Cicadellinae</taxon>
        <taxon>Proconiini</taxon>
        <taxon>Cuerna</taxon>
    </lineage>
</organism>
<dbReference type="InterPro" id="IPR043504">
    <property type="entry name" value="Peptidase_S1_PA_chymotrypsin"/>
</dbReference>
<dbReference type="PROSITE" id="PS50240">
    <property type="entry name" value="TRYPSIN_DOM"/>
    <property type="match status" value="1"/>
</dbReference>
<evidence type="ECO:0000256" key="1">
    <source>
        <dbReference type="ARBA" id="ARBA00004613"/>
    </source>
</evidence>
<evidence type="ECO:0000256" key="3">
    <source>
        <dbReference type="ARBA" id="ARBA00022670"/>
    </source>
</evidence>
<dbReference type="InterPro" id="IPR018114">
    <property type="entry name" value="TRYPSIN_HIS"/>
</dbReference>
<dbReference type="GO" id="GO:0006508">
    <property type="term" value="P:proteolysis"/>
    <property type="evidence" value="ECO:0007669"/>
    <property type="project" value="UniProtKB-KW"/>
</dbReference>
<gene>
    <name evidence="10" type="ORF">g.13619</name>
</gene>
<keyword evidence="8" id="KW-0812">Transmembrane</keyword>
<dbReference type="Gene3D" id="2.40.10.10">
    <property type="entry name" value="Trypsin-like serine proteases"/>
    <property type="match status" value="2"/>
</dbReference>
<dbReference type="PROSITE" id="PS00134">
    <property type="entry name" value="TRYPSIN_HIS"/>
    <property type="match status" value="1"/>
</dbReference>